<protein>
    <recommendedName>
        <fullName evidence="5">DUF2080 family transposase-associated protein</fullName>
    </recommendedName>
</protein>
<evidence type="ECO:0000313" key="2">
    <source>
        <dbReference type="EMBL" id="RZB28797.1"/>
    </source>
</evidence>
<dbReference type="EMBL" id="RPGO01000035">
    <property type="protein sequence ID" value="RZB28797.1"/>
    <property type="molecule type" value="Genomic_DNA"/>
</dbReference>
<dbReference type="AlphaFoldDB" id="A0A811T8R9"/>
<name>A0A811T8R9_9EURY</name>
<evidence type="ECO:0000313" key="4">
    <source>
        <dbReference type="Proteomes" id="UP000637195"/>
    </source>
</evidence>
<comment type="caution">
    <text evidence="1">The sequence shown here is derived from an EMBL/GenBank/DDBJ whole genome shotgun (WGS) entry which is preliminary data.</text>
</comment>
<dbReference type="InterPro" id="IPR019205">
    <property type="entry name" value="DUF2080_transposon-encoded"/>
</dbReference>
<proteinExistence type="predicted"/>
<evidence type="ECO:0000313" key="1">
    <source>
        <dbReference type="EMBL" id="CAD6492228.1"/>
    </source>
</evidence>
<dbReference type="Proteomes" id="UP000637195">
    <property type="component" value="Unassembled WGS sequence"/>
</dbReference>
<accession>A0A811T8R9</accession>
<evidence type="ECO:0008006" key="5">
    <source>
        <dbReference type="Google" id="ProtNLM"/>
    </source>
</evidence>
<dbReference type="Pfam" id="PF09853">
    <property type="entry name" value="DUF2080"/>
    <property type="match status" value="1"/>
</dbReference>
<dbReference type="Proteomes" id="UP000291831">
    <property type="component" value="Unassembled WGS sequence"/>
</dbReference>
<evidence type="ECO:0000313" key="3">
    <source>
        <dbReference type="Proteomes" id="UP000291831"/>
    </source>
</evidence>
<reference evidence="3" key="2">
    <citation type="submission" date="2019-01" db="EMBL/GenBank/DDBJ databases">
        <title>Anaerobic oxidation of ethane by archaea from a marine hydrocarbon seep.</title>
        <authorList>
            <person name="Musat F."/>
        </authorList>
    </citation>
    <scope>NUCLEOTIDE SEQUENCE [LARGE SCALE GENOMIC DNA]</scope>
</reference>
<gene>
    <name evidence="2" type="ORF">AEth_01799</name>
    <name evidence="1" type="ORF">ANIMEMIM_00289</name>
</gene>
<dbReference type="EMBL" id="CAJHIM010000026">
    <property type="protein sequence ID" value="CAD6492228.1"/>
    <property type="molecule type" value="Genomic_DNA"/>
</dbReference>
<reference evidence="2" key="1">
    <citation type="journal article" date="2019" name="Nature">
        <title>Anaerobic oxidation of ethane by archaea from a marine hydrocarbon seep.</title>
        <authorList>
            <person name="Chen S.C."/>
            <person name="Musat N."/>
            <person name="Lechtenfeld O.J."/>
            <person name="Paschke H."/>
            <person name="Schmidt M."/>
            <person name="Said N."/>
            <person name="Popp D."/>
            <person name="Calabrese F."/>
            <person name="Stryhanyuk H."/>
            <person name="Jaekel U."/>
            <person name="Zhu Y.G."/>
            <person name="Joye S.B."/>
            <person name="Richnow H.H."/>
            <person name="Widdel F."/>
            <person name="Musat F."/>
        </authorList>
    </citation>
    <scope>NUCLEOTIDE SEQUENCE</scope>
    <source>
        <strain evidence="2">Eth-Arch1</strain>
    </source>
</reference>
<sequence>MKKVEIQLQNHIEIDDIHGFFIRKVTKFGNSAKVDCPKEYLGRTVYLVIV</sequence>
<organism evidence="1 4">
    <name type="scientific">Candidatus Argoarchaeum ethanivorans</name>
    <dbReference type="NCBI Taxonomy" id="2608793"/>
    <lineage>
        <taxon>Archaea</taxon>
        <taxon>Methanobacteriati</taxon>
        <taxon>Methanobacteriota</taxon>
        <taxon>Stenosarchaea group</taxon>
        <taxon>Methanomicrobia</taxon>
        <taxon>Methanosarcinales</taxon>
        <taxon>Methanosarcinales incertae sedis</taxon>
        <taxon>GOM Arc I cluster</taxon>
        <taxon>Candidatus Argoarchaeum</taxon>
    </lineage>
</organism>
<reference evidence="1" key="3">
    <citation type="submission" date="2020-10" db="EMBL/GenBank/DDBJ databases">
        <authorList>
            <person name="Hahn C.J."/>
            <person name="Laso-Perez R."/>
            <person name="Vulcano F."/>
            <person name="Vaziourakis K.-M."/>
            <person name="Stokke R."/>
            <person name="Steen I.H."/>
            <person name="Teske A."/>
            <person name="Boetius A."/>
            <person name="Liebeke M."/>
            <person name="Amann R."/>
            <person name="Knittel K."/>
        </authorList>
    </citation>
    <scope>NUCLEOTIDE SEQUENCE</scope>
    <source>
        <strain evidence="1">Gfbio:e3339647-f889-4370-9287-4fb5cb688e4c:AG393N10_GoMArc1</strain>
    </source>
</reference>
<dbReference type="NCBIfam" id="NF033496">
    <property type="entry name" value="DUF2080_fam_acc"/>
    <property type="match status" value="1"/>
</dbReference>